<comment type="caution">
    <text evidence="2">The sequence shown here is derived from an EMBL/GenBank/DDBJ whole genome shotgun (WGS) entry which is preliminary data.</text>
</comment>
<feature type="transmembrane region" description="Helical" evidence="1">
    <location>
        <begin position="49"/>
        <end position="72"/>
    </location>
</feature>
<dbReference type="Proteomes" id="UP000225740">
    <property type="component" value="Unassembled WGS sequence"/>
</dbReference>
<dbReference type="AlphaFoldDB" id="A0A2G1W8P6"/>
<keyword evidence="1" id="KW-0472">Membrane</keyword>
<evidence type="ECO:0000313" key="2">
    <source>
        <dbReference type="EMBL" id="PHQ35200.1"/>
    </source>
</evidence>
<evidence type="ECO:0000313" key="3">
    <source>
        <dbReference type="Proteomes" id="UP000225740"/>
    </source>
</evidence>
<protein>
    <submittedName>
        <fullName evidence="2">Uncharacterized protein</fullName>
    </submittedName>
</protein>
<keyword evidence="3" id="KW-1185">Reference proteome</keyword>
<keyword evidence="1" id="KW-1133">Transmembrane helix</keyword>
<sequence>MELTQPQWDCLTILARMERHCHISELLLYATGWILFLSCFVHSRGGPIASSIALIGLLLLPGTLIFGGIGFAMGGRRMFLPCSLCATSVWLLLHVVLASIHRL</sequence>
<feature type="transmembrane region" description="Helical" evidence="1">
    <location>
        <begin position="26"/>
        <end position="43"/>
    </location>
</feature>
<gene>
    <name evidence="2" type="ORF">CEE69_12375</name>
</gene>
<dbReference type="EMBL" id="NIZW01000008">
    <property type="protein sequence ID" value="PHQ35200.1"/>
    <property type="molecule type" value="Genomic_DNA"/>
</dbReference>
<accession>A0A2G1W8P6</accession>
<reference evidence="2 3" key="1">
    <citation type="submission" date="2017-06" db="EMBL/GenBank/DDBJ databases">
        <title>Description of Rhodopirellula bahusiensis sp. nov.</title>
        <authorList>
            <person name="Kizina J."/>
            <person name="Harder J."/>
        </authorList>
    </citation>
    <scope>NUCLEOTIDE SEQUENCE [LARGE SCALE GENOMIC DNA]</scope>
    <source>
        <strain evidence="2 3">SWK21</strain>
    </source>
</reference>
<name>A0A2G1W8P6_9BACT</name>
<keyword evidence="1" id="KW-0812">Transmembrane</keyword>
<evidence type="ECO:0000256" key="1">
    <source>
        <dbReference type="SAM" id="Phobius"/>
    </source>
</evidence>
<proteinExistence type="predicted"/>
<organism evidence="2 3">
    <name type="scientific">Rhodopirellula bahusiensis</name>
    <dbReference type="NCBI Taxonomy" id="2014065"/>
    <lineage>
        <taxon>Bacteria</taxon>
        <taxon>Pseudomonadati</taxon>
        <taxon>Planctomycetota</taxon>
        <taxon>Planctomycetia</taxon>
        <taxon>Pirellulales</taxon>
        <taxon>Pirellulaceae</taxon>
        <taxon>Rhodopirellula</taxon>
    </lineage>
</organism>
<feature type="transmembrane region" description="Helical" evidence="1">
    <location>
        <begin position="79"/>
        <end position="100"/>
    </location>
</feature>